<dbReference type="PANTHER" id="PTHR36836:SF1">
    <property type="entry name" value="COLANIC ACID BIOSYNTHESIS PROTEIN WCAK"/>
    <property type="match status" value="1"/>
</dbReference>
<dbReference type="Proteomes" id="UP001208620">
    <property type="component" value="Unassembled WGS sequence"/>
</dbReference>
<organism evidence="4 5">
    <name type="scientific">Segatella copri</name>
    <dbReference type="NCBI Taxonomy" id="165179"/>
    <lineage>
        <taxon>Bacteria</taxon>
        <taxon>Pseudomonadati</taxon>
        <taxon>Bacteroidota</taxon>
        <taxon>Bacteroidia</taxon>
        <taxon>Bacteroidales</taxon>
        <taxon>Prevotellaceae</taxon>
        <taxon>Segatella</taxon>
    </lineage>
</organism>
<dbReference type="AlphaFoldDB" id="A0A412J999"/>
<dbReference type="Pfam" id="PF04230">
    <property type="entry name" value="PS_pyruv_trans"/>
    <property type="match status" value="1"/>
</dbReference>
<dbReference type="EMBL" id="QRVN01000001">
    <property type="protein sequence ID" value="RGS48905.1"/>
    <property type="molecule type" value="Genomic_DNA"/>
</dbReference>
<evidence type="ECO:0000259" key="1">
    <source>
        <dbReference type="Pfam" id="PF04230"/>
    </source>
</evidence>
<dbReference type="EMBL" id="QRKB01000064">
    <property type="protein sequence ID" value="RHH75546.1"/>
    <property type="molecule type" value="Genomic_DNA"/>
</dbReference>
<dbReference type="GO" id="GO:0016740">
    <property type="term" value="F:transferase activity"/>
    <property type="evidence" value="ECO:0007669"/>
    <property type="project" value="UniProtKB-KW"/>
</dbReference>
<evidence type="ECO:0000313" key="6">
    <source>
        <dbReference type="Proteomes" id="UP000286113"/>
    </source>
</evidence>
<comment type="caution">
    <text evidence="4">The sequence shown here is derived from an EMBL/GenBank/DDBJ whole genome shotgun (WGS) entry which is preliminary data.</text>
</comment>
<dbReference type="Gene3D" id="3.40.50.2000">
    <property type="entry name" value="Glycogen Phosphorylase B"/>
    <property type="match status" value="1"/>
</dbReference>
<reference evidence="2" key="2">
    <citation type="submission" date="2022-11" db="EMBL/GenBank/DDBJ databases">
        <title>Genomic repertoires linked with pathogenic potency of arthritogenic Prevotella copri isolated from the gut of rheumatoid arthritis patients.</title>
        <authorList>
            <person name="Nii T."/>
            <person name="Maeda Y."/>
            <person name="Motooka D."/>
            <person name="Naito M."/>
            <person name="Matsumoto Y."/>
            <person name="Ogawa T."/>
            <person name="Oguro-Igashira E."/>
            <person name="Kishikawa T."/>
            <person name="Yamashita M."/>
            <person name="Koizumi S."/>
            <person name="Kurakawa T."/>
            <person name="Okumura R."/>
            <person name="Kayama H."/>
            <person name="Murakami M."/>
            <person name="Sakaguchi T."/>
            <person name="Das B."/>
            <person name="Nakamura S."/>
            <person name="Okada Y."/>
            <person name="Kumanogoh A."/>
            <person name="Takeda K."/>
        </authorList>
    </citation>
    <scope>NUCLEOTIDE SEQUENCE</scope>
    <source>
        <strain evidence="2">H105_2-2</strain>
    </source>
</reference>
<protein>
    <submittedName>
        <fullName evidence="4">Polysaccharide pyruvyl transferase family protein</fullName>
    </submittedName>
</protein>
<reference evidence="5 6" key="1">
    <citation type="submission" date="2018-08" db="EMBL/GenBank/DDBJ databases">
        <title>A genome reference for cultivated species of the human gut microbiota.</title>
        <authorList>
            <person name="Zou Y."/>
            <person name="Xue W."/>
            <person name="Luo G."/>
        </authorList>
    </citation>
    <scope>NUCLEOTIDE SEQUENCE [LARGE SCALE GENOMIC DNA]</scope>
    <source>
        <strain evidence="3 6">AF22-1</strain>
        <strain evidence="4 5">AM16-54</strain>
    </source>
</reference>
<keyword evidence="4" id="KW-0808">Transferase</keyword>
<feature type="domain" description="Polysaccharide pyruvyl transferase" evidence="1">
    <location>
        <begin position="12"/>
        <end position="345"/>
    </location>
</feature>
<evidence type="ECO:0000313" key="5">
    <source>
        <dbReference type="Proteomes" id="UP000284548"/>
    </source>
</evidence>
<sequence>MNIFLIHQYAGNKGDRAVAYAMCNLIKSIDSSINITISTSSPELWNNEPFYSKNGIKFVSNSWCFSEASPHCYWQTLEKVKPYTFTILRTLYLNMGKNSICKCFINPGYRKVVQDADLVLSVGGHHFTTLLSRDLVSSINYDAMAVLSLGKPLVCFSQSFGPFEFHNPKNEILTKKILSACKIMLPRELKSADELRRMGVTNDKVINTFESVITLNSLIADYVLPTKRDKRVGIAIYATQKREPEVHANYIKTFVDTCNYLNAQGYEVRFFPMELKGTGPDDRILIKEITDKVSKPTMCKVYDDDLTTESHIKEVAKCQFFIGHKTHSTIFAMATGTPLVGVAYHVKTREFMHQFECEEYCIDDSKLTTNLMLSTIDNLRKNIDVVGQKLYDNAKKMSDVVKKDMRKILNEI</sequence>
<dbReference type="InterPro" id="IPR007345">
    <property type="entry name" value="Polysacch_pyruvyl_Trfase"/>
</dbReference>
<dbReference type="RefSeq" id="WP_118255807.1">
    <property type="nucleotide sequence ID" value="NZ_JAPDVB010000001.1"/>
</dbReference>
<accession>A0A412J999</accession>
<evidence type="ECO:0000313" key="4">
    <source>
        <dbReference type="EMBL" id="RHH75546.1"/>
    </source>
</evidence>
<name>A0A412J999_9BACT</name>
<dbReference type="Proteomes" id="UP000286113">
    <property type="component" value="Unassembled WGS sequence"/>
</dbReference>
<dbReference type="PANTHER" id="PTHR36836">
    <property type="entry name" value="COLANIC ACID BIOSYNTHESIS PROTEIN WCAK"/>
    <property type="match status" value="1"/>
</dbReference>
<evidence type="ECO:0000313" key="3">
    <source>
        <dbReference type="EMBL" id="RGS48905.1"/>
    </source>
</evidence>
<evidence type="ECO:0000313" key="2">
    <source>
        <dbReference type="EMBL" id="MCW4136672.1"/>
    </source>
</evidence>
<dbReference type="Proteomes" id="UP000284548">
    <property type="component" value="Unassembled WGS sequence"/>
</dbReference>
<gene>
    <name evidence="4" type="ORF">DW192_15070</name>
    <name evidence="3" type="ORF">DWX90_00050</name>
    <name evidence="2" type="ORF">ONT01_02535</name>
</gene>
<proteinExistence type="predicted"/>
<dbReference type="EMBL" id="JAPDVD010000001">
    <property type="protein sequence ID" value="MCW4136672.1"/>
    <property type="molecule type" value="Genomic_DNA"/>
</dbReference>